<accession>A0ACB5RD61</accession>
<gene>
    <name evidence="1" type="ORF">rsdtw13_22990</name>
</gene>
<dbReference type="EMBL" id="BROD01000001">
    <property type="protein sequence ID" value="GKX67041.1"/>
    <property type="molecule type" value="Genomic_DNA"/>
</dbReference>
<dbReference type="Proteomes" id="UP001058074">
    <property type="component" value="Unassembled WGS sequence"/>
</dbReference>
<evidence type="ECO:0000313" key="1">
    <source>
        <dbReference type="EMBL" id="GKX67041.1"/>
    </source>
</evidence>
<proteinExistence type="predicted"/>
<reference evidence="1" key="1">
    <citation type="journal article" date="2025" name="Int. J. Syst. Evol. Microbiol.">
        <title>Inconstantimicrobium mannanitabidum sp. nov., a novel member of the family Clostridiaceae isolated from anoxic soil under the treatment of reductive soil disinfestation.</title>
        <authorList>
            <person name="Ueki A."/>
            <person name="Tonouchi A."/>
            <person name="Honma S."/>
            <person name="Kaku N."/>
            <person name="Ueki K."/>
        </authorList>
    </citation>
    <scope>NUCLEOTIDE SEQUENCE</scope>
    <source>
        <strain evidence="1">TW13</strain>
    </source>
</reference>
<organism evidence="1 2">
    <name type="scientific">Inconstantimicrobium mannanitabidum</name>
    <dbReference type="NCBI Taxonomy" id="1604901"/>
    <lineage>
        <taxon>Bacteria</taxon>
        <taxon>Bacillati</taxon>
        <taxon>Bacillota</taxon>
        <taxon>Clostridia</taxon>
        <taxon>Eubacteriales</taxon>
        <taxon>Clostridiaceae</taxon>
        <taxon>Inconstantimicrobium</taxon>
    </lineage>
</organism>
<sequence>MKRKLFHSWKNRGFTLFTIVFGYFLCITILSLVINSIELDKRNDENEFQGKHGTVSYLTVGNYISSSFTGKPIDVINGFSKYGKVDIQDLPNQIVAVGKKLCQSQVIPTVYTKETDFIPNITEGRYISIEESMRGDNVAVIGKELAKSLGVEVNGKVKFYNKEYRVVGILGPEFKYSAWDKVFCISVNGLPKDYMDVLNRSWVQETDKLKSLNLYFAFRVKDAEKKQIYDQIKSEMKSYNLYIDDKKQNWEGASTYEQARDTAKNGIPIIIVALFNVLNISFFWIMDRKHEITIKKVLGATDKFIMNRIRKELLLISILSALLSFITQSILYKEFEPFINRVGWSFKLSWMTFICCIMVAIVLGYLSTIIPAKKIVRMKAAEALRNE</sequence>
<name>A0ACB5RD61_9CLOT</name>
<keyword evidence="2" id="KW-1185">Reference proteome</keyword>
<evidence type="ECO:0000313" key="2">
    <source>
        <dbReference type="Proteomes" id="UP001058074"/>
    </source>
</evidence>
<comment type="caution">
    <text evidence="1">The sequence shown here is derived from an EMBL/GenBank/DDBJ whole genome shotgun (WGS) entry which is preliminary data.</text>
</comment>
<protein>
    <submittedName>
        <fullName evidence="1">Uncharacterized protein</fullName>
    </submittedName>
</protein>